<dbReference type="InParanoid" id="A0A5J5EWC2"/>
<keyword evidence="3 4" id="KW-0413">Isomerase</keyword>
<dbReference type="EC" id="5.3.1.23" evidence="4"/>
<gene>
    <name evidence="4" type="primary">MRI1</name>
    <name evidence="5" type="ORF">FN846DRAFT_778917</name>
</gene>
<dbReference type="PANTHER" id="PTHR43475">
    <property type="entry name" value="METHYLTHIORIBOSE-1-PHOSPHATE ISOMERASE"/>
    <property type="match status" value="1"/>
</dbReference>
<dbReference type="FunCoup" id="A0A5J5EWC2">
    <property type="interactions" value="768"/>
</dbReference>
<dbReference type="HAMAP" id="MF_01678">
    <property type="entry name" value="Salvage_MtnA"/>
    <property type="match status" value="1"/>
</dbReference>
<organism evidence="5 6">
    <name type="scientific">Sphaerosporella brunnea</name>
    <dbReference type="NCBI Taxonomy" id="1250544"/>
    <lineage>
        <taxon>Eukaryota</taxon>
        <taxon>Fungi</taxon>
        <taxon>Dikarya</taxon>
        <taxon>Ascomycota</taxon>
        <taxon>Pezizomycotina</taxon>
        <taxon>Pezizomycetes</taxon>
        <taxon>Pezizales</taxon>
        <taxon>Pyronemataceae</taxon>
        <taxon>Sphaerosporella</taxon>
    </lineage>
</organism>
<keyword evidence="4" id="KW-0963">Cytoplasm</keyword>
<keyword evidence="2 4" id="KW-0486">Methionine biosynthesis</keyword>
<dbReference type="Pfam" id="PF01008">
    <property type="entry name" value="IF-2B"/>
    <property type="match status" value="1"/>
</dbReference>
<accession>A0A5J5EWC2</accession>
<feature type="site" description="Transition state stabilizer" evidence="4">
    <location>
        <position position="164"/>
    </location>
</feature>
<dbReference type="InterPro" id="IPR037171">
    <property type="entry name" value="NagB/RpiA_transferase-like"/>
</dbReference>
<comment type="similarity">
    <text evidence="4">Belongs to the eIF-2B alpha/beta/delta subunits family. MtnA subfamily.</text>
</comment>
<evidence type="ECO:0000313" key="5">
    <source>
        <dbReference type="EMBL" id="KAA8905548.1"/>
    </source>
</evidence>
<dbReference type="NCBIfam" id="TIGR00512">
    <property type="entry name" value="salvage_mtnA"/>
    <property type="match status" value="1"/>
</dbReference>
<dbReference type="InterPro" id="IPR011559">
    <property type="entry name" value="Initiation_fac_2B_a/b/d"/>
</dbReference>
<dbReference type="GO" id="GO:0019509">
    <property type="term" value="P:L-methionine salvage from methylthioadenosine"/>
    <property type="evidence" value="ECO:0007669"/>
    <property type="project" value="UniProtKB-UniRule"/>
</dbReference>
<sequence>MALQAIRYARGTLDILDQLLLPHQSEYVSIKTCKDAFVAIQRMVVRGAPAIAIVAALALAVELENSNARQLSTEEARTLISGRLDNLVKSRPTAVNLSDAATKLKRLVASISESGNEVVEQYILAAEQMLVDDVADNKNIGDHGARWILENCGDQKQVAVLTHCNTGSLATAGYGTALGIIRSLHATSSLIHAYCTETRPYNQGSRLTAYELATDLPQGMSTLITDSMAASLLSMHKISAIVVGADRVALNGDTANKIGTYQLAIVAKYHGVKFVVAAPTTSIDLNTKSGAEIVIEQRPANEVLKVAGPRVDFEKDGVLWVDMDRVQAVAPGITRGVGVYNPSFDVTPKDLIDAIVTEKGAVVKGAHNEFDLAKLFA</sequence>
<evidence type="ECO:0000256" key="3">
    <source>
        <dbReference type="ARBA" id="ARBA00023235"/>
    </source>
</evidence>
<dbReference type="GO" id="GO:0005634">
    <property type="term" value="C:nucleus"/>
    <property type="evidence" value="ECO:0007669"/>
    <property type="project" value="UniProtKB-SubCell"/>
</dbReference>
<name>A0A5J5EWC2_9PEZI</name>
<reference evidence="5 6" key="1">
    <citation type="submission" date="2019-09" db="EMBL/GenBank/DDBJ databases">
        <title>Draft genome of the ectomycorrhizal ascomycete Sphaerosporella brunnea.</title>
        <authorList>
            <consortium name="DOE Joint Genome Institute"/>
            <person name="Benucci G.M."/>
            <person name="Marozzi G."/>
            <person name="Antonielli L."/>
            <person name="Sanchez S."/>
            <person name="Marco P."/>
            <person name="Wang X."/>
            <person name="Falini L.B."/>
            <person name="Barry K."/>
            <person name="Haridas S."/>
            <person name="Lipzen A."/>
            <person name="Labutti K."/>
            <person name="Grigoriev I.V."/>
            <person name="Murat C."/>
            <person name="Martin F."/>
            <person name="Albertini E."/>
            <person name="Donnini D."/>
            <person name="Bonito G."/>
        </authorList>
    </citation>
    <scope>NUCLEOTIDE SEQUENCE [LARGE SCALE GENOMIC DNA]</scope>
    <source>
        <strain evidence="5 6">Sb_GMNB300</strain>
    </source>
</reference>
<dbReference type="OrthoDB" id="2461at2759"/>
<dbReference type="InterPro" id="IPR000649">
    <property type="entry name" value="IF-2B-related"/>
</dbReference>
<dbReference type="InterPro" id="IPR042529">
    <property type="entry name" value="IF_2B-like_C"/>
</dbReference>
<dbReference type="FunFam" id="3.40.50.10470:FF:000006">
    <property type="entry name" value="Methylthioribose-1-phosphate isomerase"/>
    <property type="match status" value="1"/>
</dbReference>
<dbReference type="Gene3D" id="3.40.50.10470">
    <property type="entry name" value="Translation initiation factor eif-2b, domain 2"/>
    <property type="match status" value="1"/>
</dbReference>
<protein>
    <recommendedName>
        <fullName evidence="4">Methylthioribose-1-phosphate isomerase</fullName>
        <shortName evidence="4">M1Pi</shortName>
        <shortName evidence="4">MTR-1-P isomerase</shortName>
        <ecNumber evidence="4">5.3.1.23</ecNumber>
    </recommendedName>
    <alternativeName>
        <fullName evidence="4">S-methyl-5-thioribose-1-phosphate isomerase</fullName>
    </alternativeName>
    <alternativeName>
        <fullName evidence="4">Translation initiation factor eIF-2B subunit alpha/beta/delta-like protein</fullName>
    </alternativeName>
</protein>
<comment type="caution">
    <text evidence="5">The sequence shown here is derived from an EMBL/GenBank/DDBJ whole genome shotgun (WGS) entry which is preliminary data.</text>
</comment>
<keyword evidence="1 4" id="KW-0028">Amino-acid biosynthesis</keyword>
<comment type="pathway">
    <text evidence="4">Amino-acid biosynthesis; L-methionine biosynthesis via salvage pathway; L-methionine from S-methyl-5-thio-alpha-D-ribose 1-phosphate: step 1/6.</text>
</comment>
<dbReference type="InterPro" id="IPR005251">
    <property type="entry name" value="IF-M1Pi"/>
</dbReference>
<dbReference type="AlphaFoldDB" id="A0A5J5EWC2"/>
<dbReference type="EMBL" id="VXIS01000098">
    <property type="protein sequence ID" value="KAA8905548.1"/>
    <property type="molecule type" value="Genomic_DNA"/>
</dbReference>
<dbReference type="Gene3D" id="1.20.120.420">
    <property type="entry name" value="translation initiation factor eif-2b, domain 1"/>
    <property type="match status" value="1"/>
</dbReference>
<evidence type="ECO:0000256" key="4">
    <source>
        <dbReference type="HAMAP-Rule" id="MF_03119"/>
    </source>
</evidence>
<comment type="catalytic activity">
    <reaction evidence="4">
        <text>5-(methylsulfanyl)-alpha-D-ribose 1-phosphate = 5-(methylsulfanyl)-D-ribulose 1-phosphate</text>
        <dbReference type="Rhea" id="RHEA:19989"/>
        <dbReference type="ChEBI" id="CHEBI:58533"/>
        <dbReference type="ChEBI" id="CHEBI:58548"/>
        <dbReference type="EC" id="5.3.1.23"/>
    </reaction>
</comment>
<dbReference type="SUPFAM" id="SSF100950">
    <property type="entry name" value="NagB/RpiA/CoA transferase-like"/>
    <property type="match status" value="1"/>
</dbReference>
<evidence type="ECO:0000256" key="1">
    <source>
        <dbReference type="ARBA" id="ARBA00022605"/>
    </source>
</evidence>
<proteinExistence type="inferred from homology"/>
<keyword evidence="4" id="KW-0539">Nucleus</keyword>
<dbReference type="PANTHER" id="PTHR43475:SF1">
    <property type="entry name" value="METHYLTHIORIBOSE-1-PHOSPHATE ISOMERASE"/>
    <property type="match status" value="1"/>
</dbReference>
<dbReference type="NCBIfam" id="TIGR00524">
    <property type="entry name" value="eIF-2B_rel"/>
    <property type="match status" value="1"/>
</dbReference>
<dbReference type="GO" id="GO:0005737">
    <property type="term" value="C:cytoplasm"/>
    <property type="evidence" value="ECO:0007669"/>
    <property type="project" value="UniProtKB-SubCell"/>
</dbReference>
<dbReference type="FunFam" id="1.20.120.420:FF:000003">
    <property type="entry name" value="Methylthioribose-1-phosphate isomerase"/>
    <property type="match status" value="1"/>
</dbReference>
<comment type="subcellular location">
    <subcellularLocation>
        <location evidence="4">Cytoplasm</location>
    </subcellularLocation>
    <subcellularLocation>
        <location evidence="4">Nucleus</location>
    </subcellularLocation>
</comment>
<comment type="function">
    <text evidence="4">Catalyzes the interconversion of methylthioribose-1-phosphate (MTR-1-P) into methylthioribulose-1-phosphate (MTRu-1-P).</text>
</comment>
<evidence type="ECO:0000313" key="6">
    <source>
        <dbReference type="Proteomes" id="UP000326924"/>
    </source>
</evidence>
<dbReference type="GO" id="GO:0046523">
    <property type="term" value="F:S-methyl-5-thioribose-1-phosphate isomerase activity"/>
    <property type="evidence" value="ECO:0007669"/>
    <property type="project" value="UniProtKB-UniRule"/>
</dbReference>
<feature type="active site" description="Proton donor" evidence="4">
    <location>
        <position position="246"/>
    </location>
</feature>
<dbReference type="Proteomes" id="UP000326924">
    <property type="component" value="Unassembled WGS sequence"/>
</dbReference>
<evidence type="ECO:0000256" key="2">
    <source>
        <dbReference type="ARBA" id="ARBA00023167"/>
    </source>
</evidence>
<dbReference type="InterPro" id="IPR027363">
    <property type="entry name" value="M1Pi_N"/>
</dbReference>
<keyword evidence="6" id="KW-1185">Reference proteome</keyword>
<dbReference type="NCBIfam" id="NF004326">
    <property type="entry name" value="PRK05720.1"/>
    <property type="match status" value="1"/>
</dbReference>
<dbReference type="UniPathway" id="UPA00904">
    <property type="reaction ID" value="UER00874"/>
</dbReference>